<dbReference type="PANTHER" id="PTHR34614">
    <property type="match status" value="1"/>
</dbReference>
<dbReference type="EMBL" id="JAHOEL010000147">
    <property type="protein sequence ID" value="MBV3393822.1"/>
    <property type="molecule type" value="Genomic_DNA"/>
</dbReference>
<evidence type="ECO:0000313" key="2">
    <source>
        <dbReference type="EMBL" id="MBV3383783.1"/>
    </source>
</evidence>
<dbReference type="GO" id="GO:0003677">
    <property type="term" value="F:DNA binding"/>
    <property type="evidence" value="ECO:0007669"/>
    <property type="project" value="InterPro"/>
</dbReference>
<dbReference type="InterPro" id="IPR047654">
    <property type="entry name" value="IS1634_transpos"/>
</dbReference>
<accession>A0AAW4MY78</accession>
<protein>
    <submittedName>
        <fullName evidence="2">IS1634 family transposase</fullName>
    </submittedName>
</protein>
<dbReference type="GO" id="GO:0004803">
    <property type="term" value="F:transposase activity"/>
    <property type="evidence" value="ECO:0007669"/>
    <property type="project" value="InterPro"/>
</dbReference>
<dbReference type="RefSeq" id="WP_217748411.1">
    <property type="nucleotide sequence ID" value="NZ_JAHOEB010000146.1"/>
</dbReference>
<dbReference type="Pfam" id="PF01609">
    <property type="entry name" value="DDE_Tnp_1"/>
    <property type="match status" value="1"/>
</dbReference>
<evidence type="ECO:0000313" key="3">
    <source>
        <dbReference type="EMBL" id="MBV3393822.1"/>
    </source>
</evidence>
<feature type="domain" description="Transposase IS4-like" evidence="1">
    <location>
        <begin position="213"/>
        <end position="485"/>
    </location>
</feature>
<keyword evidence="5" id="KW-1185">Reference proteome</keyword>
<comment type="caution">
    <text evidence="2">The sequence shown here is derived from an EMBL/GenBank/DDBJ whole genome shotgun (WGS) entry which is preliminary data.</text>
</comment>
<dbReference type="EMBL" id="JAHOEF010000143">
    <property type="protein sequence ID" value="MBV3383783.1"/>
    <property type="molecule type" value="Genomic_DNA"/>
</dbReference>
<evidence type="ECO:0000313" key="4">
    <source>
        <dbReference type="Proteomes" id="UP001196408"/>
    </source>
</evidence>
<name>A0AAW4MY78_9FIRM</name>
<dbReference type="InterPro" id="IPR002559">
    <property type="entry name" value="Transposase_11"/>
</dbReference>
<dbReference type="AlphaFoldDB" id="A0AAW4MY78"/>
<reference evidence="2 5" key="1">
    <citation type="submission" date="2021-06" db="EMBL/GenBank/DDBJ databases">
        <title>Collection of gut derived symbiotic bacterial strains cultured from healthy donors.</title>
        <authorList>
            <person name="Lin H."/>
            <person name="Littmann E."/>
            <person name="Pamer E.G."/>
        </authorList>
    </citation>
    <scope>NUCLEOTIDE SEQUENCE</scope>
    <source>
        <strain evidence="3 5">MSK.21.70</strain>
        <strain evidence="2">MSK.21.82</strain>
    </source>
</reference>
<dbReference type="NCBIfam" id="NF033559">
    <property type="entry name" value="transpos_IS1634"/>
    <property type="match status" value="1"/>
</dbReference>
<evidence type="ECO:0000313" key="5">
    <source>
        <dbReference type="Proteomes" id="UP001197492"/>
    </source>
</evidence>
<dbReference type="Proteomes" id="UP001197492">
    <property type="component" value="Unassembled WGS sequence"/>
</dbReference>
<proteinExistence type="predicted"/>
<evidence type="ECO:0000259" key="1">
    <source>
        <dbReference type="Pfam" id="PF01609"/>
    </source>
</evidence>
<sequence>MAYFLKKAKLKGRTYLSIVESYYSHEKRGAAHRTYKSLSSVETWKAKGIDDPVAHFQKEVDKLNEEAKDKKVIKISDRTPKMSLGYFPFVSIMNKLGIKKYVDYFNLSNSFEYDIYELLSSLIYARLVEPCSKNRTFHEVLPLLRDSVNYSYDQLLSGLEFMGNDYGKFIEIFNEQVKKVYDINTSKSYFDCTNFYFEIDKEDDFRRKGPSKENRKDPIVGMGLLLDADQIPIGMKLFPGNQSEKPVLRDVITELKRKNQITGRTVHVADKGLNCTQNIAFSKEDGDGYLFSKSVKTLPEKEKTWVLLDNDWQDVTSRDGRLLYKCKSCIDKFPYTVEVEGIRKTVYFTEKRLVTYNPKLAAKKKYEIKKQIDKARDLCYSQAKRSEYGDLGKYVDFLDEDGDKATATVNEAAIEKELRFAGYNLLVTSETEMSDQDIYDTYHNLWRIEESFRVMKSDLDARPVFLQKESTIKGHFLICYLAVLLERILQFKVLNNKYSTSDIMRFTRGFQVVRGETRYINTTQSSDFIIDLAKITDLPLTNYFLTEREIKRIFSYKI</sequence>
<dbReference type="Proteomes" id="UP001196408">
    <property type="component" value="Unassembled WGS sequence"/>
</dbReference>
<dbReference type="PANTHER" id="PTHR34614:SF2">
    <property type="entry name" value="TRANSPOSASE IS4-LIKE DOMAIN-CONTAINING PROTEIN"/>
    <property type="match status" value="1"/>
</dbReference>
<organism evidence="2 4">
    <name type="scientific">Catenibacterium mitsuokai</name>
    <dbReference type="NCBI Taxonomy" id="100886"/>
    <lineage>
        <taxon>Bacteria</taxon>
        <taxon>Bacillati</taxon>
        <taxon>Bacillota</taxon>
        <taxon>Erysipelotrichia</taxon>
        <taxon>Erysipelotrichales</taxon>
        <taxon>Coprobacillaceae</taxon>
        <taxon>Catenibacterium</taxon>
    </lineage>
</organism>
<gene>
    <name evidence="2" type="ORF">KSV97_11320</name>
    <name evidence="3" type="ORF">KSW06_11360</name>
</gene>
<dbReference type="GO" id="GO:0006313">
    <property type="term" value="P:DNA transposition"/>
    <property type="evidence" value="ECO:0007669"/>
    <property type="project" value="InterPro"/>
</dbReference>